<dbReference type="Gene3D" id="3.40.30.10">
    <property type="entry name" value="Glutaredoxin"/>
    <property type="match status" value="1"/>
</dbReference>
<keyword evidence="3" id="KW-1185">Reference proteome</keyword>
<dbReference type="OrthoDB" id="411356at2"/>
<dbReference type="EMBL" id="QWVT01000011">
    <property type="protein sequence ID" value="RID86757.1"/>
    <property type="molecule type" value="Genomic_DNA"/>
</dbReference>
<comment type="caution">
    <text evidence="2">The sequence shown here is derived from an EMBL/GenBank/DDBJ whole genome shotgun (WGS) entry which is preliminary data.</text>
</comment>
<dbReference type="InterPro" id="IPR036249">
    <property type="entry name" value="Thioredoxin-like_sf"/>
</dbReference>
<proteinExistence type="predicted"/>
<dbReference type="CDD" id="cd02947">
    <property type="entry name" value="TRX_family"/>
    <property type="match status" value="1"/>
</dbReference>
<evidence type="ECO:0000313" key="3">
    <source>
        <dbReference type="Proteomes" id="UP000265816"/>
    </source>
</evidence>
<dbReference type="RefSeq" id="WP_119111937.1">
    <property type="nucleotide sequence ID" value="NZ_CBCSEO010000006.1"/>
</dbReference>
<keyword evidence="1" id="KW-1133">Transmembrane helix</keyword>
<evidence type="ECO:0000256" key="1">
    <source>
        <dbReference type="SAM" id="Phobius"/>
    </source>
</evidence>
<dbReference type="Proteomes" id="UP000265816">
    <property type="component" value="Unassembled WGS sequence"/>
</dbReference>
<dbReference type="SUPFAM" id="SSF52833">
    <property type="entry name" value="Thioredoxin-like"/>
    <property type="match status" value="1"/>
</dbReference>
<dbReference type="AlphaFoldDB" id="A0A398BAB5"/>
<protein>
    <submittedName>
        <fullName evidence="2">Thioredoxin</fullName>
    </submittedName>
</protein>
<accession>A0A398BAB5</accession>
<name>A0A398BAB5_9BACI</name>
<keyword evidence="1" id="KW-0472">Membrane</keyword>
<gene>
    <name evidence="2" type="ORF">D1970_05740</name>
</gene>
<evidence type="ECO:0000313" key="2">
    <source>
        <dbReference type="EMBL" id="RID86757.1"/>
    </source>
</evidence>
<organism evidence="2 3">
    <name type="scientific">Mesobacillus zeae</name>
    <dbReference type="NCBI Taxonomy" id="1917180"/>
    <lineage>
        <taxon>Bacteria</taxon>
        <taxon>Bacillati</taxon>
        <taxon>Bacillota</taxon>
        <taxon>Bacilli</taxon>
        <taxon>Bacillales</taxon>
        <taxon>Bacillaceae</taxon>
        <taxon>Mesobacillus</taxon>
    </lineage>
</organism>
<sequence length="68" mass="7680">MLKEFPLIKLGIVNAGEVTEIAGYLMAFTAPVLVLFADGKEVLREARFVPIEKLRNQLHRIYEATYGD</sequence>
<reference evidence="2 3" key="1">
    <citation type="submission" date="2018-08" db="EMBL/GenBank/DDBJ databases">
        <title>Bacillus jemisoniae sp. nov., Bacillus chryseoplanitiae sp. nov., Bacillus resnikiae sp. nov., and Bacillus frankliniae sp. nov., isolated from Viking spacecraft and associated surfaces.</title>
        <authorList>
            <person name="Seuylemezian A."/>
            <person name="Vaishampayan P."/>
        </authorList>
    </citation>
    <scope>NUCLEOTIDE SEQUENCE [LARGE SCALE GENOMIC DNA]</scope>
    <source>
        <strain evidence="2 3">JJ-247</strain>
    </source>
</reference>
<keyword evidence="1" id="KW-0812">Transmembrane</keyword>
<feature type="transmembrane region" description="Helical" evidence="1">
    <location>
        <begin position="21"/>
        <end position="37"/>
    </location>
</feature>